<feature type="compositionally biased region" description="Basic and acidic residues" evidence="1">
    <location>
        <begin position="20"/>
        <end position="33"/>
    </location>
</feature>
<name>A0A8S5LKX1_9CAUD</name>
<evidence type="ECO:0000256" key="1">
    <source>
        <dbReference type="SAM" id="MobiDB-lite"/>
    </source>
</evidence>
<organism evidence="2">
    <name type="scientific">Siphoviridae sp. ctXbO14</name>
    <dbReference type="NCBI Taxonomy" id="2827579"/>
    <lineage>
        <taxon>Viruses</taxon>
        <taxon>Duplodnaviria</taxon>
        <taxon>Heunggongvirae</taxon>
        <taxon>Uroviricota</taxon>
        <taxon>Caudoviricetes</taxon>
    </lineage>
</organism>
<sequence>MFAGNADRIDEELKEIEEEQSLKNEKVIPATKE</sequence>
<reference evidence="2" key="1">
    <citation type="journal article" date="2021" name="Proc. Natl. Acad. Sci. U.S.A.">
        <title>A Catalog of Tens of Thousands of Viruses from Human Metagenomes Reveals Hidden Associations with Chronic Diseases.</title>
        <authorList>
            <person name="Tisza M.J."/>
            <person name="Buck C.B."/>
        </authorList>
    </citation>
    <scope>NUCLEOTIDE SEQUENCE</scope>
    <source>
        <strain evidence="2">CtXbO14</strain>
    </source>
</reference>
<dbReference type="EMBL" id="BK015866">
    <property type="protein sequence ID" value="DAD70496.1"/>
    <property type="molecule type" value="Genomic_DNA"/>
</dbReference>
<feature type="compositionally biased region" description="Acidic residues" evidence="1">
    <location>
        <begin position="9"/>
        <end position="19"/>
    </location>
</feature>
<accession>A0A8S5LKX1</accession>
<evidence type="ECO:0000313" key="2">
    <source>
        <dbReference type="EMBL" id="DAD70496.1"/>
    </source>
</evidence>
<proteinExistence type="predicted"/>
<protein>
    <submittedName>
        <fullName evidence="2">Uncharacterized protein</fullName>
    </submittedName>
</protein>
<feature type="region of interest" description="Disordered" evidence="1">
    <location>
        <begin position="1"/>
        <end position="33"/>
    </location>
</feature>